<accession>H2KQT7</accession>
<feature type="compositionally biased region" description="Basic and acidic residues" evidence="1">
    <location>
        <begin position="201"/>
        <end position="210"/>
    </location>
</feature>
<dbReference type="PROSITE" id="PS50174">
    <property type="entry name" value="G_PATCH"/>
    <property type="match status" value="1"/>
</dbReference>
<dbReference type="EMBL" id="DF143052">
    <property type="protein sequence ID" value="GAA35640.2"/>
    <property type="molecule type" value="Genomic_DNA"/>
</dbReference>
<protein>
    <submittedName>
        <fullName evidence="3">Pin2-interacting protein X1</fullName>
    </submittedName>
</protein>
<dbReference type="PANTHER" id="PTHR23149">
    <property type="entry name" value="G PATCH DOMAIN CONTAINING PROTEIN"/>
    <property type="match status" value="1"/>
</dbReference>
<proteinExistence type="predicted"/>
<evidence type="ECO:0000256" key="1">
    <source>
        <dbReference type="SAM" id="MobiDB-lite"/>
    </source>
</evidence>
<dbReference type="Pfam" id="PF01585">
    <property type="entry name" value="G-patch"/>
    <property type="match status" value="1"/>
</dbReference>
<dbReference type="InterPro" id="IPR050656">
    <property type="entry name" value="PINX1"/>
</dbReference>
<evidence type="ECO:0000313" key="3">
    <source>
        <dbReference type="EMBL" id="GAA35640.2"/>
    </source>
</evidence>
<reference key="2">
    <citation type="submission" date="2011-10" db="EMBL/GenBank/DDBJ databases">
        <title>The genome and transcriptome sequence of Clonorchis sinensis provide insights into the carcinogenic liver fluke.</title>
        <authorList>
            <person name="Wang X."/>
            <person name="Huang Y."/>
            <person name="Chen W."/>
            <person name="Liu H."/>
            <person name="Guo L."/>
            <person name="Chen Y."/>
            <person name="Luo F."/>
            <person name="Zhou W."/>
            <person name="Sun J."/>
            <person name="Mao Q."/>
            <person name="Liang P."/>
            <person name="Zhou C."/>
            <person name="Tian Y."/>
            <person name="Men J."/>
            <person name="Lv X."/>
            <person name="Huang L."/>
            <person name="Zhou J."/>
            <person name="Hu Y."/>
            <person name="Li R."/>
            <person name="Zhang F."/>
            <person name="Lei H."/>
            <person name="Li X."/>
            <person name="Hu X."/>
            <person name="Liang C."/>
            <person name="Xu J."/>
            <person name="Wu Z."/>
            <person name="Yu X."/>
        </authorList>
    </citation>
    <scope>NUCLEOTIDE SEQUENCE</scope>
    <source>
        <strain>Henan</strain>
    </source>
</reference>
<dbReference type="AlphaFoldDB" id="H2KQT7"/>
<gene>
    <name evidence="3" type="ORF">CLF_104661</name>
</gene>
<dbReference type="InterPro" id="IPR000467">
    <property type="entry name" value="G_patch_dom"/>
</dbReference>
<feature type="compositionally biased region" description="Polar residues" evidence="1">
    <location>
        <begin position="211"/>
        <end position="221"/>
    </location>
</feature>
<keyword evidence="4" id="KW-1185">Reference proteome</keyword>
<sequence>MLSEPRKKVRYSTNPNGSLWVNDTAGFGRQMLERLGWTPGSGLGKREDGIPKPLKVIHHSFTRQTDCSFQPHGQKGREGLGKKIDYQLGGSKQLDDYAQLLKELNSSYESKKRSNSSTSLEDLSKSSINRLHYPKFVRAKDASRYDEKSLAIILGLKPAESKQQSTPKPTEPPNDFGVKTVSSSLSINDYFKKRRAELQESRLQTHDKSTLHNPDPQNETGTSRKRKTSELEQSPLPKNPRNECSVGVSLDANKRESSVGTPSGNCTALRNLIYILDEGDPAQSRLPADSNETNGNLFVCFTN</sequence>
<organism evidence="3 4">
    <name type="scientific">Clonorchis sinensis</name>
    <name type="common">Chinese liver fluke</name>
    <dbReference type="NCBI Taxonomy" id="79923"/>
    <lineage>
        <taxon>Eukaryota</taxon>
        <taxon>Metazoa</taxon>
        <taxon>Spiralia</taxon>
        <taxon>Lophotrochozoa</taxon>
        <taxon>Platyhelminthes</taxon>
        <taxon>Trematoda</taxon>
        <taxon>Digenea</taxon>
        <taxon>Opisthorchiida</taxon>
        <taxon>Opisthorchiata</taxon>
        <taxon>Opisthorchiidae</taxon>
        <taxon>Clonorchis</taxon>
    </lineage>
</organism>
<name>H2KQT7_CLOSI</name>
<feature type="region of interest" description="Disordered" evidence="1">
    <location>
        <begin position="201"/>
        <end position="246"/>
    </location>
</feature>
<feature type="region of interest" description="Disordered" evidence="1">
    <location>
        <begin position="158"/>
        <end position="180"/>
    </location>
</feature>
<feature type="domain" description="G-patch" evidence="2">
    <location>
        <begin position="24"/>
        <end position="85"/>
    </location>
</feature>
<evidence type="ECO:0000259" key="2">
    <source>
        <dbReference type="PROSITE" id="PS50174"/>
    </source>
</evidence>
<dbReference type="GO" id="GO:0003676">
    <property type="term" value="F:nucleic acid binding"/>
    <property type="evidence" value="ECO:0007669"/>
    <property type="project" value="InterPro"/>
</dbReference>
<evidence type="ECO:0000313" key="4">
    <source>
        <dbReference type="Proteomes" id="UP000008909"/>
    </source>
</evidence>
<dbReference type="Proteomes" id="UP000008909">
    <property type="component" value="Unassembled WGS sequence"/>
</dbReference>
<dbReference type="SMART" id="SM00443">
    <property type="entry name" value="G_patch"/>
    <property type="match status" value="1"/>
</dbReference>
<reference evidence="3" key="1">
    <citation type="journal article" date="2011" name="Genome Biol.">
        <title>The draft genome of the carcinogenic human liver fluke Clonorchis sinensis.</title>
        <authorList>
            <person name="Wang X."/>
            <person name="Chen W."/>
            <person name="Huang Y."/>
            <person name="Sun J."/>
            <person name="Men J."/>
            <person name="Liu H."/>
            <person name="Luo F."/>
            <person name="Guo L."/>
            <person name="Lv X."/>
            <person name="Deng C."/>
            <person name="Zhou C."/>
            <person name="Fan Y."/>
            <person name="Li X."/>
            <person name="Huang L."/>
            <person name="Hu Y."/>
            <person name="Liang C."/>
            <person name="Hu X."/>
            <person name="Xu J."/>
            <person name="Yu X."/>
        </authorList>
    </citation>
    <scope>NUCLEOTIDE SEQUENCE [LARGE SCALE GENOMIC DNA]</scope>
    <source>
        <strain evidence="3">Henan</strain>
    </source>
</reference>